<dbReference type="Proteomes" id="UP000216852">
    <property type="component" value="Unassembled WGS sequence"/>
</dbReference>
<accession>A0ABX4H3K9</accession>
<proteinExistence type="predicted"/>
<evidence type="ECO:0008006" key="3">
    <source>
        <dbReference type="Google" id="ProtNLM"/>
    </source>
</evidence>
<sequence length="638" mass="70808">MDVKYRSSQWEKTRDSLRNLIGLGAWGKGMIDTMKDITDNLDEASEKVAKYDSDGVVSFSYTSDKDKYQRLFEDFKVLEDYSGSVGDIVEDKIDQPFYEDIDEFVQKVRDSSISNYTTKNHIGATETIPISYYGSYQEYTTEKTEITMDDILSGDNYYAEQIKASFEEWKVQNPDEDISYEDYRTAAVNTRAFEYESIEDGQFTKEFWVNIAALVVIVGVTVVCPPAGAVLGAAYATVEMGSAISGKDWASGRELDTTERWTRGILAPIDILPVGKAVTTFTGTARTTSKVIDVGQSASKINKTNSAVKQVDNVIELKIPAERLHAKTPSTGSAAGQADNVVSLTEHANKQTANRLRNSQWAVKEQDKVQELQMVAGAEQLTAGNTEPILMGKGTSNPGLNNSSSGEVISSTSDFISYQGKINSKVNNDISNIPVSYKRYLEENIGDYSLTYNDFQQLKLKPVAELTDEELKTIKAIRDAIPHPTSDTYLQKTIPISDVDKYLDGSYKEIGGYVAKLDDVDHIKDYEDVVESFRLDYTTWDGSRPYPEGGNAYGKIKFKSDDVDDIGIPYGERLGGTNNDGPPCTLNGFTGSRNNEVIPEWVFNQRRLPKVGAELYVVEDGVERLVGIFNGKSFVSTK</sequence>
<reference evidence="1 2" key="1">
    <citation type="submission" date="2017-07" db="EMBL/GenBank/DDBJ databases">
        <title>Isolation and whole genome analysis of endospore-forming bacteria from heroin.</title>
        <authorList>
            <person name="Kalinowski J."/>
            <person name="Ahrens B."/>
            <person name="Al-Dilaimi A."/>
            <person name="Winkler A."/>
            <person name="Wibberg D."/>
            <person name="Schleenbecker U."/>
            <person name="Ruckert C."/>
            <person name="Wolfel R."/>
            <person name="Grass G."/>
        </authorList>
    </citation>
    <scope>NUCLEOTIDE SEQUENCE [LARGE SCALE GENOMIC DNA]</scope>
    <source>
        <strain evidence="1 2">7517-1</strain>
    </source>
</reference>
<organism evidence="1 2">
    <name type="scientific">Terribacillus saccharophilus</name>
    <dbReference type="NCBI Taxonomy" id="361277"/>
    <lineage>
        <taxon>Bacteria</taxon>
        <taxon>Bacillati</taxon>
        <taxon>Bacillota</taxon>
        <taxon>Bacilli</taxon>
        <taxon>Bacillales</taxon>
        <taxon>Bacillaceae</taxon>
        <taxon>Terribacillus</taxon>
    </lineage>
</organism>
<gene>
    <name evidence="1" type="ORF">CHH48_00465</name>
</gene>
<evidence type="ECO:0000313" key="1">
    <source>
        <dbReference type="EMBL" id="PAE01723.1"/>
    </source>
</evidence>
<name>A0ABX4H3K9_9BACI</name>
<keyword evidence="2" id="KW-1185">Reference proteome</keyword>
<protein>
    <recommendedName>
        <fullName evidence="3">Pre-toxin TG domain-containing protein</fullName>
    </recommendedName>
</protein>
<evidence type="ECO:0000313" key="2">
    <source>
        <dbReference type="Proteomes" id="UP000216852"/>
    </source>
</evidence>
<dbReference type="RefSeq" id="WP_095217405.1">
    <property type="nucleotide sequence ID" value="NZ_NPBJ01000002.1"/>
</dbReference>
<comment type="caution">
    <text evidence="1">The sequence shown here is derived from an EMBL/GenBank/DDBJ whole genome shotgun (WGS) entry which is preliminary data.</text>
</comment>
<dbReference type="EMBL" id="NPBJ01000002">
    <property type="protein sequence ID" value="PAE01723.1"/>
    <property type="molecule type" value="Genomic_DNA"/>
</dbReference>